<organism evidence="3 4">
    <name type="scientific">Mycena albidolilacea</name>
    <dbReference type="NCBI Taxonomy" id="1033008"/>
    <lineage>
        <taxon>Eukaryota</taxon>
        <taxon>Fungi</taxon>
        <taxon>Dikarya</taxon>
        <taxon>Basidiomycota</taxon>
        <taxon>Agaricomycotina</taxon>
        <taxon>Agaricomycetes</taxon>
        <taxon>Agaricomycetidae</taxon>
        <taxon>Agaricales</taxon>
        <taxon>Marasmiineae</taxon>
        <taxon>Mycenaceae</taxon>
        <taxon>Mycena</taxon>
    </lineage>
</organism>
<feature type="transmembrane region" description="Helical" evidence="1">
    <location>
        <begin position="163"/>
        <end position="184"/>
    </location>
</feature>
<name>A0AAD7EDF6_9AGAR</name>
<feature type="transmembrane region" description="Helical" evidence="1">
    <location>
        <begin position="134"/>
        <end position="157"/>
    </location>
</feature>
<dbReference type="EMBL" id="JARIHO010000068">
    <property type="protein sequence ID" value="KAJ7314270.1"/>
    <property type="molecule type" value="Genomic_DNA"/>
</dbReference>
<dbReference type="Proteomes" id="UP001218218">
    <property type="component" value="Unassembled WGS sequence"/>
</dbReference>
<reference evidence="3" key="1">
    <citation type="submission" date="2023-03" db="EMBL/GenBank/DDBJ databases">
        <title>Massive genome expansion in bonnet fungi (Mycena s.s.) driven by repeated elements and novel gene families across ecological guilds.</title>
        <authorList>
            <consortium name="Lawrence Berkeley National Laboratory"/>
            <person name="Harder C.B."/>
            <person name="Miyauchi S."/>
            <person name="Viragh M."/>
            <person name="Kuo A."/>
            <person name="Thoen E."/>
            <person name="Andreopoulos B."/>
            <person name="Lu D."/>
            <person name="Skrede I."/>
            <person name="Drula E."/>
            <person name="Henrissat B."/>
            <person name="Morin E."/>
            <person name="Kohler A."/>
            <person name="Barry K."/>
            <person name="LaButti K."/>
            <person name="Morin E."/>
            <person name="Salamov A."/>
            <person name="Lipzen A."/>
            <person name="Mereny Z."/>
            <person name="Hegedus B."/>
            <person name="Baldrian P."/>
            <person name="Stursova M."/>
            <person name="Weitz H."/>
            <person name="Taylor A."/>
            <person name="Grigoriev I.V."/>
            <person name="Nagy L.G."/>
            <person name="Martin F."/>
            <person name="Kauserud H."/>
        </authorList>
    </citation>
    <scope>NUCLEOTIDE SEQUENCE</scope>
    <source>
        <strain evidence="3">CBHHK002</strain>
    </source>
</reference>
<gene>
    <name evidence="3" type="ORF">DFH08DRAFT_821624</name>
</gene>
<accession>A0AAD7EDF6</accession>
<evidence type="ECO:0000313" key="4">
    <source>
        <dbReference type="Proteomes" id="UP001218218"/>
    </source>
</evidence>
<comment type="caution">
    <text evidence="3">The sequence shown here is derived from an EMBL/GenBank/DDBJ whole genome shotgun (WGS) entry which is preliminary data.</text>
</comment>
<proteinExistence type="predicted"/>
<evidence type="ECO:0000259" key="2">
    <source>
        <dbReference type="Pfam" id="PF20152"/>
    </source>
</evidence>
<protein>
    <recommendedName>
        <fullName evidence="2">DUF6534 domain-containing protein</fullName>
    </recommendedName>
</protein>
<sequence>MELLRTWLSQVIEAGWMLFKSGESEHCVIDTAHIVLLISTLNNWFLVKFFNPAIPKIISSIGDKAEIRTGRTRHASGSMFHKHSNQQLHFLFYKSAAGSTVETYLEDELGNVSAAKAFQASGGIQKTTQIVNKIVTDVIGVGIVTSAFTLANLILWVLITKRLYWLIFELMLSKVYFNSVLVMLNSRAKLRDELMSSVAR</sequence>
<dbReference type="Pfam" id="PF20152">
    <property type="entry name" value="DUF6534"/>
    <property type="match status" value="1"/>
</dbReference>
<keyword evidence="1" id="KW-0812">Transmembrane</keyword>
<keyword evidence="1" id="KW-1133">Transmembrane helix</keyword>
<dbReference type="InterPro" id="IPR045339">
    <property type="entry name" value="DUF6534"/>
</dbReference>
<evidence type="ECO:0000256" key="1">
    <source>
        <dbReference type="SAM" id="Phobius"/>
    </source>
</evidence>
<dbReference type="AlphaFoldDB" id="A0AAD7EDF6"/>
<keyword evidence="1" id="KW-0472">Membrane</keyword>
<feature type="domain" description="DUF6534" evidence="2">
    <location>
        <begin position="126"/>
        <end position="188"/>
    </location>
</feature>
<evidence type="ECO:0000313" key="3">
    <source>
        <dbReference type="EMBL" id="KAJ7314270.1"/>
    </source>
</evidence>
<keyword evidence="4" id="KW-1185">Reference proteome</keyword>